<evidence type="ECO:0008006" key="3">
    <source>
        <dbReference type="Google" id="ProtNLM"/>
    </source>
</evidence>
<protein>
    <recommendedName>
        <fullName evidence="3">PknH-like protein</fullName>
    </recommendedName>
</protein>
<keyword evidence="2" id="KW-1185">Reference proteome</keyword>
<gene>
    <name evidence="1" type="ORF">BC793_105196</name>
</gene>
<dbReference type="Proteomes" id="UP000245697">
    <property type="component" value="Unassembled WGS sequence"/>
</dbReference>
<organism evidence="1 2">
    <name type="scientific">Actinoplanes xinjiangensis</name>
    <dbReference type="NCBI Taxonomy" id="512350"/>
    <lineage>
        <taxon>Bacteria</taxon>
        <taxon>Bacillati</taxon>
        <taxon>Actinomycetota</taxon>
        <taxon>Actinomycetes</taxon>
        <taxon>Micromonosporales</taxon>
        <taxon>Micromonosporaceae</taxon>
        <taxon>Actinoplanes</taxon>
    </lineage>
</organism>
<comment type="caution">
    <text evidence="1">The sequence shown here is derived from an EMBL/GenBank/DDBJ whole genome shotgun (WGS) entry which is preliminary data.</text>
</comment>
<evidence type="ECO:0000313" key="1">
    <source>
        <dbReference type="EMBL" id="PWK48846.1"/>
    </source>
</evidence>
<name>A0A316FME4_9ACTN</name>
<accession>A0A316FME4</accession>
<evidence type="ECO:0000313" key="2">
    <source>
        <dbReference type="Proteomes" id="UP000245697"/>
    </source>
</evidence>
<sequence length="183" mass="19111">MLTGVLAVACGLSAPAAASSIDGPSFKQLREALLTAEELPGGMRLVGDDQARGGDSDFAAWDRCDNESSKAADNVRMISVGYRKGDRHVGMFLGAPGAEEALAIVAAKLDGARRCPSTDPEDLPVTQWVHPRLGDASLVFGHTAIIAQGDVLLYFSTRGIDDAGFAALAEASARKLAKHFPSS</sequence>
<dbReference type="EMBL" id="QGGR01000005">
    <property type="protein sequence ID" value="PWK48846.1"/>
    <property type="molecule type" value="Genomic_DNA"/>
</dbReference>
<dbReference type="AlphaFoldDB" id="A0A316FME4"/>
<proteinExistence type="predicted"/>
<reference evidence="1 2" key="1">
    <citation type="submission" date="2018-05" db="EMBL/GenBank/DDBJ databases">
        <title>Genomic Encyclopedia of Archaeal and Bacterial Type Strains, Phase II (KMG-II): from individual species to whole genera.</title>
        <authorList>
            <person name="Goeker M."/>
        </authorList>
    </citation>
    <scope>NUCLEOTIDE SEQUENCE [LARGE SCALE GENOMIC DNA]</scope>
    <source>
        <strain evidence="1 2">DSM 45184</strain>
    </source>
</reference>